<reference evidence="7 8" key="1">
    <citation type="submission" date="2023-12" db="EMBL/GenBank/DDBJ databases">
        <title>Baltic Sea Cyanobacteria.</title>
        <authorList>
            <person name="Delbaje E."/>
            <person name="Fewer D.P."/>
            <person name="Shishido T.K."/>
        </authorList>
    </citation>
    <scope>NUCLEOTIDE SEQUENCE [LARGE SCALE GENOMIC DNA]</scope>
    <source>
        <strain evidence="7 8">CCNP 1315</strain>
    </source>
</reference>
<dbReference type="InterPro" id="IPR037198">
    <property type="entry name" value="MutL_C_sf"/>
</dbReference>
<dbReference type="Gene3D" id="3.30.1540.20">
    <property type="entry name" value="MutL, C-terminal domain, dimerisation subdomain"/>
    <property type="match status" value="1"/>
</dbReference>
<dbReference type="NCBIfam" id="TIGR00585">
    <property type="entry name" value="mutl"/>
    <property type="match status" value="1"/>
</dbReference>
<dbReference type="InterPro" id="IPR042121">
    <property type="entry name" value="MutL_C_regsub"/>
</dbReference>
<keyword evidence="8" id="KW-1185">Reference proteome</keyword>
<feature type="domain" description="DNA mismatch repair protein S5" evidence="6">
    <location>
        <begin position="220"/>
        <end position="342"/>
    </location>
</feature>
<dbReference type="InterPro" id="IPR014790">
    <property type="entry name" value="MutL_C"/>
</dbReference>
<dbReference type="CDD" id="cd16926">
    <property type="entry name" value="HATPase_MutL-MLH-PMS-like"/>
    <property type="match status" value="1"/>
</dbReference>
<dbReference type="InterPro" id="IPR038973">
    <property type="entry name" value="MutL/Mlh/Pms-like"/>
</dbReference>
<dbReference type="HAMAP" id="MF_00149">
    <property type="entry name" value="DNA_mis_repair"/>
    <property type="match status" value="1"/>
</dbReference>
<keyword evidence="7" id="KW-0540">Nuclease</keyword>
<dbReference type="Gene3D" id="3.30.1370.100">
    <property type="entry name" value="MutL, C-terminal domain, regulatory subdomain"/>
    <property type="match status" value="1"/>
</dbReference>
<dbReference type="EMBL" id="JAYGHT010000169">
    <property type="protein sequence ID" value="MEA5522358.1"/>
    <property type="molecule type" value="Genomic_DNA"/>
</dbReference>
<evidence type="ECO:0000313" key="8">
    <source>
        <dbReference type="Proteomes" id="UP001301728"/>
    </source>
</evidence>
<evidence type="ECO:0000313" key="7">
    <source>
        <dbReference type="EMBL" id="MEA5522358.1"/>
    </source>
</evidence>
<organism evidence="7 8">
    <name type="scientific">Limnoraphis robusta CCNP1315</name>
    <dbReference type="NCBI Taxonomy" id="3110306"/>
    <lineage>
        <taxon>Bacteria</taxon>
        <taxon>Bacillati</taxon>
        <taxon>Cyanobacteriota</taxon>
        <taxon>Cyanophyceae</taxon>
        <taxon>Oscillatoriophycideae</taxon>
        <taxon>Oscillatoriales</taxon>
        <taxon>Sirenicapillariaceae</taxon>
        <taxon>Limnoraphis</taxon>
    </lineage>
</organism>
<dbReference type="InterPro" id="IPR002099">
    <property type="entry name" value="MutL/Mlh/PMS"/>
</dbReference>
<dbReference type="InterPro" id="IPR014721">
    <property type="entry name" value="Ribsml_uS5_D2-typ_fold_subgr"/>
</dbReference>
<evidence type="ECO:0000256" key="3">
    <source>
        <dbReference type="ARBA" id="ARBA00023204"/>
    </source>
</evidence>
<comment type="similarity">
    <text evidence="1 4">Belongs to the DNA mismatch repair MutL/HexB family.</text>
</comment>
<accession>A0ABU5U8D5</accession>
<dbReference type="SUPFAM" id="SSF54211">
    <property type="entry name" value="Ribosomal protein S5 domain 2-like"/>
    <property type="match status" value="1"/>
</dbReference>
<keyword evidence="7" id="KW-0255">Endonuclease</keyword>
<dbReference type="Gene3D" id="3.30.565.10">
    <property type="entry name" value="Histidine kinase-like ATPase, C-terminal domain"/>
    <property type="match status" value="1"/>
</dbReference>
<dbReference type="InterPro" id="IPR042120">
    <property type="entry name" value="MutL_C_dimsub"/>
</dbReference>
<evidence type="ECO:0000259" key="5">
    <source>
        <dbReference type="SMART" id="SM00853"/>
    </source>
</evidence>
<feature type="domain" description="MutL C-terminal dimerisation" evidence="5">
    <location>
        <begin position="446"/>
        <end position="594"/>
    </location>
</feature>
<evidence type="ECO:0000256" key="2">
    <source>
        <dbReference type="ARBA" id="ARBA00022763"/>
    </source>
</evidence>
<keyword evidence="3 4" id="KW-0234">DNA repair</keyword>
<dbReference type="Proteomes" id="UP001301728">
    <property type="component" value="Unassembled WGS sequence"/>
</dbReference>
<dbReference type="SUPFAM" id="SSF118116">
    <property type="entry name" value="DNA mismatch repair protein MutL"/>
    <property type="match status" value="1"/>
</dbReference>
<keyword evidence="2 4" id="KW-0227">DNA damage</keyword>
<dbReference type="InterPro" id="IPR014762">
    <property type="entry name" value="DNA_mismatch_repair_CS"/>
</dbReference>
<comment type="caution">
    <text evidence="7">The sequence shown here is derived from an EMBL/GenBank/DDBJ whole genome shotgun (WGS) entry which is preliminary data.</text>
</comment>
<dbReference type="SMART" id="SM00853">
    <property type="entry name" value="MutL_C"/>
    <property type="match status" value="1"/>
</dbReference>
<dbReference type="PROSITE" id="PS00058">
    <property type="entry name" value="DNA_MISMATCH_REPAIR_1"/>
    <property type="match status" value="1"/>
</dbReference>
<dbReference type="SUPFAM" id="SSF55874">
    <property type="entry name" value="ATPase domain of HSP90 chaperone/DNA topoisomerase II/histidine kinase"/>
    <property type="match status" value="1"/>
</dbReference>
<dbReference type="GO" id="GO:0004519">
    <property type="term" value="F:endonuclease activity"/>
    <property type="evidence" value="ECO:0007669"/>
    <property type="project" value="UniProtKB-KW"/>
</dbReference>
<dbReference type="PANTHER" id="PTHR10073">
    <property type="entry name" value="DNA MISMATCH REPAIR PROTEIN MLH, PMS, MUTL"/>
    <property type="match status" value="1"/>
</dbReference>
<protein>
    <recommendedName>
        <fullName evidence="4">DNA mismatch repair protein MutL</fullName>
    </recommendedName>
</protein>
<dbReference type="Pfam" id="PF08676">
    <property type="entry name" value="MutL_C"/>
    <property type="match status" value="1"/>
</dbReference>
<evidence type="ECO:0000259" key="6">
    <source>
        <dbReference type="SMART" id="SM01340"/>
    </source>
</evidence>
<dbReference type="PANTHER" id="PTHR10073:SF12">
    <property type="entry name" value="DNA MISMATCH REPAIR PROTEIN MLH1"/>
    <property type="match status" value="1"/>
</dbReference>
<dbReference type="InterPro" id="IPR020568">
    <property type="entry name" value="Ribosomal_Su5_D2-typ_SF"/>
</dbReference>
<comment type="function">
    <text evidence="4">This protein is involved in the repair of mismatches in DNA. It is required for dam-dependent methyl-directed DNA mismatch repair. May act as a 'molecular matchmaker', a protein that promotes the formation of a stable complex between two or more DNA-binding proteins in an ATP-dependent manner without itself being part of a final effector complex.</text>
</comment>
<dbReference type="Gene3D" id="3.30.230.10">
    <property type="match status" value="1"/>
</dbReference>
<evidence type="ECO:0000256" key="4">
    <source>
        <dbReference type="HAMAP-Rule" id="MF_00149"/>
    </source>
</evidence>
<dbReference type="SMART" id="SM01340">
    <property type="entry name" value="DNA_mis_repair"/>
    <property type="match status" value="1"/>
</dbReference>
<dbReference type="Pfam" id="PF13589">
    <property type="entry name" value="HATPase_c_3"/>
    <property type="match status" value="1"/>
</dbReference>
<dbReference type="RefSeq" id="WP_323307014.1">
    <property type="nucleotide sequence ID" value="NZ_JAYGHT010000169.1"/>
</dbReference>
<dbReference type="Pfam" id="PF01119">
    <property type="entry name" value="DNA_mis_repair"/>
    <property type="match status" value="1"/>
</dbReference>
<name>A0ABU5U8D5_9CYAN</name>
<keyword evidence="7" id="KW-0378">Hydrolase</keyword>
<dbReference type="InterPro" id="IPR020667">
    <property type="entry name" value="DNA_mismatch_repair_MutL"/>
</dbReference>
<gene>
    <name evidence="4 7" type="primary">mutL</name>
    <name evidence="7" type="ORF">VB854_25815</name>
</gene>
<dbReference type="InterPro" id="IPR013507">
    <property type="entry name" value="DNA_mismatch_S5_2-like"/>
</dbReference>
<dbReference type="CDD" id="cd00782">
    <property type="entry name" value="MutL_Trans"/>
    <property type="match status" value="1"/>
</dbReference>
<sequence>MPPPARTDAPARAQIRRLPTLLVNQIAAGEVIERPASVVKEVVENAIDAGATRITVDLEGGGVELIRVSDDGHGIPPDQMPLAVAPHATSKISHADDLDRIGTMGFRGEALASIASVSRLRIVSRARDEAEGREITVEGDHAAEPRPAARAVGTTVEVRNLFFNTPARRKFLRTPGTEQTRCLDWLKDLAMAHPALAVRCVCDGTPRLDLPPDQTPRERALAILGKELDTQLLEVAVDRMGDARGVVVWGLVGLPSIARATAKAQHLFLNGRTIRDRTVQHALREAYRGLIEPGRHPTAVLMIEMSPSAVDVNVHPAKLEVRFRDQSMVHRAIYHGVRDALRKADVTPTALQRLPGLASDAGAILPPARPVTPVDQQVERLVEFLKARPPVEAPEDEQPERLREEIRRVLDEPVPGPFVGLPATSAGVYGVPAPAELPRVRSADRVLQIHSSYLITQDAHGVVIIDQHALHERVMFEKLLARVTDSGQGAGLERQQLLTPIVIESNRDTVGALEELAPLFDRLGFEIAALGPKSVGVRAVPSFLVSRGVEPGAFVEELLDKAVEEGFTPNSEEALHEVLDMMACKAAIKAGDRLSDEEMDELLRLRETVERSGSCPHGRATTVRLTIAELERLFDRR</sequence>
<dbReference type="InterPro" id="IPR036890">
    <property type="entry name" value="HATPase_C_sf"/>
</dbReference>
<proteinExistence type="inferred from homology"/>
<evidence type="ECO:0000256" key="1">
    <source>
        <dbReference type="ARBA" id="ARBA00006082"/>
    </source>
</evidence>